<organism evidence="3 4">
    <name type="scientific">Scyliorhinus torazame</name>
    <name type="common">Cloudy catshark</name>
    <name type="synonym">Catulus torazame</name>
    <dbReference type="NCBI Taxonomy" id="75743"/>
    <lineage>
        <taxon>Eukaryota</taxon>
        <taxon>Metazoa</taxon>
        <taxon>Chordata</taxon>
        <taxon>Craniata</taxon>
        <taxon>Vertebrata</taxon>
        <taxon>Chondrichthyes</taxon>
        <taxon>Elasmobranchii</taxon>
        <taxon>Galeomorphii</taxon>
        <taxon>Galeoidea</taxon>
        <taxon>Carcharhiniformes</taxon>
        <taxon>Scyliorhinidae</taxon>
        <taxon>Scyliorhinus</taxon>
    </lineage>
</organism>
<evidence type="ECO:0000313" key="4">
    <source>
        <dbReference type="Proteomes" id="UP000288216"/>
    </source>
</evidence>
<keyword evidence="4" id="KW-1185">Reference proteome</keyword>
<proteinExistence type="predicted"/>
<evidence type="ECO:0000256" key="1">
    <source>
        <dbReference type="SAM" id="Coils"/>
    </source>
</evidence>
<feature type="compositionally biased region" description="Polar residues" evidence="2">
    <location>
        <begin position="521"/>
        <end position="536"/>
    </location>
</feature>
<evidence type="ECO:0000313" key="3">
    <source>
        <dbReference type="EMBL" id="GCB68457.1"/>
    </source>
</evidence>
<name>A0A401P5R1_SCYTO</name>
<accession>A0A401P5R1</accession>
<feature type="compositionally biased region" description="Polar residues" evidence="2">
    <location>
        <begin position="543"/>
        <end position="567"/>
    </location>
</feature>
<evidence type="ECO:0000256" key="2">
    <source>
        <dbReference type="SAM" id="MobiDB-lite"/>
    </source>
</evidence>
<gene>
    <name evidence="3" type="ORF">scyTo_0005304</name>
</gene>
<dbReference type="OrthoDB" id="10256523at2759"/>
<dbReference type="OMA" id="ACNYSRN"/>
<dbReference type="EMBL" id="BFAA01001637">
    <property type="protein sequence ID" value="GCB68457.1"/>
    <property type="molecule type" value="Genomic_DNA"/>
</dbReference>
<reference evidence="3 4" key="1">
    <citation type="journal article" date="2018" name="Nat. Ecol. Evol.">
        <title>Shark genomes provide insights into elasmobranch evolution and the origin of vertebrates.</title>
        <authorList>
            <person name="Hara Y"/>
            <person name="Yamaguchi K"/>
            <person name="Onimaru K"/>
            <person name="Kadota M"/>
            <person name="Koyanagi M"/>
            <person name="Keeley SD"/>
            <person name="Tatsumi K"/>
            <person name="Tanaka K"/>
            <person name="Motone F"/>
            <person name="Kageyama Y"/>
            <person name="Nozu R"/>
            <person name="Adachi N"/>
            <person name="Nishimura O"/>
            <person name="Nakagawa R"/>
            <person name="Tanegashima C"/>
            <person name="Kiyatake I"/>
            <person name="Matsumoto R"/>
            <person name="Murakumo K"/>
            <person name="Nishida K"/>
            <person name="Terakita A"/>
            <person name="Kuratani S"/>
            <person name="Sato K"/>
            <person name="Hyodo S Kuraku.S."/>
        </authorList>
    </citation>
    <scope>NUCLEOTIDE SEQUENCE [LARGE SCALE GENOMIC DNA]</scope>
</reference>
<comment type="caution">
    <text evidence="3">The sequence shown here is derived from an EMBL/GenBank/DDBJ whole genome shotgun (WGS) entry which is preliminary data.</text>
</comment>
<dbReference type="STRING" id="75743.A0A401P5R1"/>
<keyword evidence="1" id="KW-0175">Coiled coil</keyword>
<feature type="region of interest" description="Disordered" evidence="2">
    <location>
        <begin position="519"/>
        <end position="575"/>
    </location>
</feature>
<dbReference type="AlphaFoldDB" id="A0A401P5R1"/>
<feature type="compositionally biased region" description="Basic and acidic residues" evidence="2">
    <location>
        <begin position="475"/>
        <end position="485"/>
    </location>
</feature>
<feature type="region of interest" description="Disordered" evidence="2">
    <location>
        <begin position="463"/>
        <end position="500"/>
    </location>
</feature>
<feature type="coiled-coil region" evidence="1">
    <location>
        <begin position="15"/>
        <end position="42"/>
    </location>
</feature>
<dbReference type="Proteomes" id="UP000288216">
    <property type="component" value="Unassembled WGS sequence"/>
</dbReference>
<sequence>MQLQSGKCIMADNDLQNLKEENKLLKYELENLRLQYQQLLEKKWNGHYDERRVTLLKAQIMQLERQVVLLTEGLSSRAAQMLEIENALERLNDRFRSLLRFESPISEVPVSRAELMQFIGMCQSLQKRLQKWQTAANVENLSMMWLMSGRNLTKQPVTLLELCYGRMDNLNLQRVCILESKLCKLYRHLNAIKHILSLILAPGQESHSQVCHILPRVVYARLLNQVTRCNQSLEECCIDLLTITLIVPSAPWAKLKHPICQEFTVENMLSVLPAFPHGAAQRQTKRAVEALVKAANYSRLMAMQQVKAQQVELDFHKSMYGIQVKYTEALFHAIKQAYHAFQENVAKVLCLPLQEVLISYTNLKETASETALRNFLTAFKNNAEQIQDAVNALMPLQNQHTVGDEALSRFGKDFFLSLECCIKDCADQRDLLTSELVTSKEEFSHALETLDNLRKERMEKQIDGRHASQCAPKPGRLDGKVKVDKISNTPQDQATREELNSLTTEASIITTESSIKHRSGTLISNSTTERINTTLKSQDDPSKQGSSERYVSQRTSKPVQKSKTKVIQQRPPWQD</sequence>
<protein>
    <submittedName>
        <fullName evidence="3">Uncharacterized protein</fullName>
    </submittedName>
</protein>